<name>A0A2G8SGS3_9APHY</name>
<dbReference type="EMBL" id="AYKW01000009">
    <property type="protein sequence ID" value="PIL32974.1"/>
    <property type="molecule type" value="Genomic_DNA"/>
</dbReference>
<accession>A0A2G8SGS3</accession>
<gene>
    <name evidence="1" type="ORF">GSI_05092</name>
</gene>
<evidence type="ECO:0000313" key="2">
    <source>
        <dbReference type="Proteomes" id="UP000230002"/>
    </source>
</evidence>
<sequence length="454" mass="49877">MSDHANTLSPLLVAWSSLHKVMKEENVVIEKAPSGRPAPPNLERDLLTFLAAVCNLHPDSDGVAIAASSADTTTLYVATGRKLSPALRQAFVRFVHDLRAAYRDHRHHPAADACENDVVLAVYRFAYPILRQFLWDDSNLPKILASLKTEPVRSLMEEALKKLKATTKDAGDQDIAPDVLRNMHELCGTIKLLAFEAEDIEHGSPEHYLLCDITGAFFVVTHFRFAPIVSGACLFDDEVSSLMAAGSPTHEWSVRWIDPVSPRAAFEAALSASAVAAWLGEYSRTSQFLPWTAAIAKITACCPKGLTKTGTRYTATPSRSPDSPLEPAETIQYCEITLLLWLIKHHVPMDKHIGCSGGRACWLCVEFAKALGTTDPDPDGRYAGVAFSDITDPDRGSVEVPWVLPADAPDAAVEVLRDAIVTQFRKDAAEYVSRNHEQDAIGLEGYLEWYNANR</sequence>
<protein>
    <submittedName>
        <fullName evidence="1">Uncharacterized protein</fullName>
    </submittedName>
</protein>
<reference evidence="1 2" key="1">
    <citation type="journal article" date="2015" name="Sci. Rep.">
        <title>Chromosome-level genome map provides insights into diverse defense mechanisms in the medicinal fungus Ganoderma sinense.</title>
        <authorList>
            <person name="Zhu Y."/>
            <person name="Xu J."/>
            <person name="Sun C."/>
            <person name="Zhou S."/>
            <person name="Xu H."/>
            <person name="Nelson D.R."/>
            <person name="Qian J."/>
            <person name="Song J."/>
            <person name="Luo H."/>
            <person name="Xiang L."/>
            <person name="Li Y."/>
            <person name="Xu Z."/>
            <person name="Ji A."/>
            <person name="Wang L."/>
            <person name="Lu S."/>
            <person name="Hayward A."/>
            <person name="Sun W."/>
            <person name="Li X."/>
            <person name="Schwartz D.C."/>
            <person name="Wang Y."/>
            <person name="Chen S."/>
        </authorList>
    </citation>
    <scope>NUCLEOTIDE SEQUENCE [LARGE SCALE GENOMIC DNA]</scope>
    <source>
        <strain evidence="1 2">ZZ0214-1</strain>
    </source>
</reference>
<organism evidence="1 2">
    <name type="scientific">Ganoderma sinense ZZ0214-1</name>
    <dbReference type="NCBI Taxonomy" id="1077348"/>
    <lineage>
        <taxon>Eukaryota</taxon>
        <taxon>Fungi</taxon>
        <taxon>Dikarya</taxon>
        <taxon>Basidiomycota</taxon>
        <taxon>Agaricomycotina</taxon>
        <taxon>Agaricomycetes</taxon>
        <taxon>Polyporales</taxon>
        <taxon>Polyporaceae</taxon>
        <taxon>Ganoderma</taxon>
    </lineage>
</organism>
<keyword evidence="2" id="KW-1185">Reference proteome</keyword>
<evidence type="ECO:0000313" key="1">
    <source>
        <dbReference type="EMBL" id="PIL32974.1"/>
    </source>
</evidence>
<comment type="caution">
    <text evidence="1">The sequence shown here is derived from an EMBL/GenBank/DDBJ whole genome shotgun (WGS) entry which is preliminary data.</text>
</comment>
<proteinExistence type="predicted"/>
<dbReference type="Proteomes" id="UP000230002">
    <property type="component" value="Unassembled WGS sequence"/>
</dbReference>
<dbReference type="AlphaFoldDB" id="A0A2G8SGS3"/>